<reference evidence="2 3" key="1">
    <citation type="journal article" date="2020" name="IScience">
        <title>Genome Sequencing of the Endangered Kingdonia uniflora (Circaeasteraceae, Ranunculales) Reveals Potential Mechanisms of Evolutionary Specialization.</title>
        <authorList>
            <person name="Sun Y."/>
            <person name="Deng T."/>
            <person name="Zhang A."/>
            <person name="Moore M.J."/>
            <person name="Landis J.B."/>
            <person name="Lin N."/>
            <person name="Zhang H."/>
            <person name="Zhang X."/>
            <person name="Huang J."/>
            <person name="Zhang X."/>
            <person name="Sun H."/>
            <person name="Wang H."/>
        </authorList>
    </citation>
    <scope>NUCLEOTIDE SEQUENCE [LARGE SCALE GENOMIC DNA]</scope>
    <source>
        <strain evidence="2">TB1705</strain>
        <tissue evidence="2">Leaf</tissue>
    </source>
</reference>
<organism evidence="2 3">
    <name type="scientific">Kingdonia uniflora</name>
    <dbReference type="NCBI Taxonomy" id="39325"/>
    <lineage>
        <taxon>Eukaryota</taxon>
        <taxon>Viridiplantae</taxon>
        <taxon>Streptophyta</taxon>
        <taxon>Embryophyta</taxon>
        <taxon>Tracheophyta</taxon>
        <taxon>Spermatophyta</taxon>
        <taxon>Magnoliopsida</taxon>
        <taxon>Ranunculales</taxon>
        <taxon>Circaeasteraceae</taxon>
        <taxon>Kingdonia</taxon>
    </lineage>
</organism>
<dbReference type="InterPro" id="IPR025452">
    <property type="entry name" value="DUF4218"/>
</dbReference>
<proteinExistence type="predicted"/>
<dbReference type="EMBL" id="JACGCM010000223">
    <property type="protein sequence ID" value="KAF6174902.1"/>
    <property type="molecule type" value="Genomic_DNA"/>
</dbReference>
<dbReference type="AlphaFoldDB" id="A0A7J7P6J4"/>
<protein>
    <recommendedName>
        <fullName evidence="1">DUF4218 domain-containing protein</fullName>
    </recommendedName>
</protein>
<keyword evidence="3" id="KW-1185">Reference proteome</keyword>
<evidence type="ECO:0000259" key="1">
    <source>
        <dbReference type="Pfam" id="PF13960"/>
    </source>
</evidence>
<dbReference type="Proteomes" id="UP000541444">
    <property type="component" value="Unassembled WGS sequence"/>
</dbReference>
<comment type="caution">
    <text evidence="2">The sequence shown here is derived from an EMBL/GenBank/DDBJ whole genome shotgun (WGS) entry which is preliminary data.</text>
</comment>
<gene>
    <name evidence="2" type="ORF">GIB67_026390</name>
</gene>
<evidence type="ECO:0000313" key="3">
    <source>
        <dbReference type="Proteomes" id="UP000541444"/>
    </source>
</evidence>
<dbReference type="PANTHER" id="PTHR48258">
    <property type="entry name" value="DUF4218 DOMAIN-CONTAINING PROTEIN-RELATED"/>
    <property type="match status" value="1"/>
</dbReference>
<dbReference type="PANTHER" id="PTHR48258:SF15">
    <property type="entry name" value="OS02G0543900 PROTEIN"/>
    <property type="match status" value="1"/>
</dbReference>
<sequence length="115" mass="13461">MKSHDYNVLMQHLLPVLIQHAFKDRKEIRDIIISFSAFFSALCSKVVDIETLTSLERGMAKTLCEVEKSFPPSVFVVMMHLSRHLAYESRVNGPEPFRWMWQFERLEIKQTSEGT</sequence>
<feature type="domain" description="DUF4218" evidence="1">
    <location>
        <begin position="42"/>
        <end position="106"/>
    </location>
</feature>
<name>A0A7J7P6J4_9MAGN</name>
<dbReference type="OrthoDB" id="1878503at2759"/>
<accession>A0A7J7P6J4</accession>
<dbReference type="Pfam" id="PF13960">
    <property type="entry name" value="DUF4218"/>
    <property type="match status" value="1"/>
</dbReference>
<evidence type="ECO:0000313" key="2">
    <source>
        <dbReference type="EMBL" id="KAF6174902.1"/>
    </source>
</evidence>